<reference evidence="1 2" key="1">
    <citation type="submission" date="2020-07" db="EMBL/GenBank/DDBJ databases">
        <title>Sequencing the genomes of 1000 actinobacteria strains.</title>
        <authorList>
            <person name="Klenk H.-P."/>
        </authorList>
    </citation>
    <scope>NUCLEOTIDE SEQUENCE [LARGE SCALE GENOMIC DNA]</scope>
    <source>
        <strain evidence="1 2">DSM 23819</strain>
    </source>
</reference>
<dbReference type="AlphaFoldDB" id="A0A7Y9S3W6"/>
<evidence type="ECO:0000313" key="2">
    <source>
        <dbReference type="Proteomes" id="UP000540656"/>
    </source>
</evidence>
<evidence type="ECO:0000313" key="1">
    <source>
        <dbReference type="EMBL" id="NYG59244.1"/>
    </source>
</evidence>
<dbReference type="Proteomes" id="UP000540656">
    <property type="component" value="Unassembled WGS sequence"/>
</dbReference>
<keyword evidence="2" id="KW-1185">Reference proteome</keyword>
<name>A0A7Y9S3W6_9ACTN</name>
<dbReference type="Pfam" id="PF03013">
    <property type="entry name" value="Pyr_excise"/>
    <property type="match status" value="1"/>
</dbReference>
<sequence length="142" mass="16183">MRIWSIHPEQLDVRGLVACWRETLLAQKVLQGLTKGYTRHPQLVRFRATDDPVQAIATYLHAVADEADARAYSFNRALLVAAPDPDLRIEVTDGQVDHEWQHLLAKLALRDPQRHDMLRAASPRVHPLFEVVPGPVADWEVR</sequence>
<organism evidence="1 2">
    <name type="scientific">Nocardioides daedukensis</name>
    <dbReference type="NCBI Taxonomy" id="634462"/>
    <lineage>
        <taxon>Bacteria</taxon>
        <taxon>Bacillati</taxon>
        <taxon>Actinomycetota</taxon>
        <taxon>Actinomycetes</taxon>
        <taxon>Propionibacteriales</taxon>
        <taxon>Nocardioidaceae</taxon>
        <taxon>Nocardioides</taxon>
    </lineage>
</organism>
<dbReference type="EMBL" id="JACCAA010000001">
    <property type="protein sequence ID" value="NYG59244.1"/>
    <property type="molecule type" value="Genomic_DNA"/>
</dbReference>
<protein>
    <recommendedName>
        <fullName evidence="3">DNA lyase</fullName>
    </recommendedName>
</protein>
<dbReference type="RefSeq" id="WP_179502317.1">
    <property type="nucleotide sequence ID" value="NZ_JACCAA010000001.1"/>
</dbReference>
<comment type="caution">
    <text evidence="1">The sequence shown here is derived from an EMBL/GenBank/DDBJ whole genome shotgun (WGS) entry which is preliminary data.</text>
</comment>
<evidence type="ECO:0008006" key="3">
    <source>
        <dbReference type="Google" id="ProtNLM"/>
    </source>
</evidence>
<proteinExistence type="predicted"/>
<dbReference type="InterPro" id="IPR004260">
    <property type="entry name" value="Pyr-dimer_DNA_glycosylase"/>
</dbReference>
<gene>
    <name evidence="1" type="ORF">BJ980_002167</name>
</gene>
<accession>A0A7Y9S3W6</accession>